<feature type="signal peptide" evidence="1">
    <location>
        <begin position="1"/>
        <end position="18"/>
    </location>
</feature>
<evidence type="ECO:0000313" key="3">
    <source>
        <dbReference type="Proteomes" id="UP000235371"/>
    </source>
</evidence>
<accession>A0A2J6SM54</accession>
<dbReference type="GeneID" id="36595611"/>
<sequence length="310" mass="33867">MHLVTFPLISLLFSLASSFSIPNFIQEHLLSARSESSPNPIATQYPNNVTGTINGTIAVVPIPYKLARSIIPAQYNILRKAYECQLFGFPRDSYPLIVRAGFDHGVGLFSLGLSVPDFQKLMIFYPFVDLLGDGYSSFAYEKYILISSDNLVALGGAASYGQIPVPTNFTPSLDAYAFKSADMVDKGSQEIFLDAYTDLSSIHPVVTTKFKPTRGIAPWPLDFYVNITNQPSFTDGLSCDNQLNLFNTTLSTGKNAPVAVRGEIMVKAPYIPTDSTFRDLHGIKVDIAFIENNQVPCSQLKGYSGTGSGD</sequence>
<gene>
    <name evidence="2" type="ORF">K444DRAFT_669549</name>
</gene>
<dbReference type="EMBL" id="KZ613912">
    <property type="protein sequence ID" value="PMD51849.1"/>
    <property type="molecule type" value="Genomic_DNA"/>
</dbReference>
<dbReference type="STRING" id="1095630.A0A2J6SM54"/>
<dbReference type="InParanoid" id="A0A2J6SM54"/>
<dbReference type="OrthoDB" id="265717at2759"/>
<name>A0A2J6SM54_9HELO</name>
<evidence type="ECO:0000256" key="1">
    <source>
        <dbReference type="SAM" id="SignalP"/>
    </source>
</evidence>
<dbReference type="Proteomes" id="UP000235371">
    <property type="component" value="Unassembled WGS sequence"/>
</dbReference>
<proteinExistence type="predicted"/>
<dbReference type="RefSeq" id="XP_024728753.1">
    <property type="nucleotide sequence ID" value="XM_024887535.1"/>
</dbReference>
<keyword evidence="3" id="KW-1185">Reference proteome</keyword>
<keyword evidence="1" id="KW-0732">Signal</keyword>
<feature type="chain" id="PRO_5014392776" description="Peptidase A1 domain-containing protein" evidence="1">
    <location>
        <begin position="19"/>
        <end position="310"/>
    </location>
</feature>
<organism evidence="2 3">
    <name type="scientific">Hyaloscypha bicolor E</name>
    <dbReference type="NCBI Taxonomy" id="1095630"/>
    <lineage>
        <taxon>Eukaryota</taxon>
        <taxon>Fungi</taxon>
        <taxon>Dikarya</taxon>
        <taxon>Ascomycota</taxon>
        <taxon>Pezizomycotina</taxon>
        <taxon>Leotiomycetes</taxon>
        <taxon>Helotiales</taxon>
        <taxon>Hyaloscyphaceae</taxon>
        <taxon>Hyaloscypha</taxon>
        <taxon>Hyaloscypha bicolor</taxon>
    </lineage>
</organism>
<dbReference type="AlphaFoldDB" id="A0A2J6SM54"/>
<protein>
    <recommendedName>
        <fullName evidence="4">Peptidase A1 domain-containing protein</fullName>
    </recommendedName>
</protein>
<evidence type="ECO:0008006" key="4">
    <source>
        <dbReference type="Google" id="ProtNLM"/>
    </source>
</evidence>
<reference evidence="2 3" key="1">
    <citation type="submission" date="2016-04" db="EMBL/GenBank/DDBJ databases">
        <title>A degradative enzymes factory behind the ericoid mycorrhizal symbiosis.</title>
        <authorList>
            <consortium name="DOE Joint Genome Institute"/>
            <person name="Martino E."/>
            <person name="Morin E."/>
            <person name="Grelet G."/>
            <person name="Kuo A."/>
            <person name="Kohler A."/>
            <person name="Daghino S."/>
            <person name="Barry K."/>
            <person name="Choi C."/>
            <person name="Cichocki N."/>
            <person name="Clum A."/>
            <person name="Copeland A."/>
            <person name="Hainaut M."/>
            <person name="Haridas S."/>
            <person name="Labutti K."/>
            <person name="Lindquist E."/>
            <person name="Lipzen A."/>
            <person name="Khouja H.-R."/>
            <person name="Murat C."/>
            <person name="Ohm R."/>
            <person name="Olson A."/>
            <person name="Spatafora J."/>
            <person name="Veneault-Fourrey C."/>
            <person name="Henrissat B."/>
            <person name="Grigoriev I."/>
            <person name="Martin F."/>
            <person name="Perotto S."/>
        </authorList>
    </citation>
    <scope>NUCLEOTIDE SEQUENCE [LARGE SCALE GENOMIC DNA]</scope>
    <source>
        <strain evidence="2 3">E</strain>
    </source>
</reference>
<evidence type="ECO:0000313" key="2">
    <source>
        <dbReference type="EMBL" id="PMD51849.1"/>
    </source>
</evidence>